<evidence type="ECO:0000313" key="1">
    <source>
        <dbReference type="EMBL" id="MEI5908820.1"/>
    </source>
</evidence>
<dbReference type="RefSeq" id="WP_336588265.1">
    <property type="nucleotide sequence ID" value="NZ_JBBAXC010000016.1"/>
</dbReference>
<comment type="caution">
    <text evidence="1">The sequence shown here is derived from an EMBL/GenBank/DDBJ whole genome shotgun (WGS) entry which is preliminary data.</text>
</comment>
<accession>A0ABU8HHI3</accession>
<name>A0ABU8HHI3_9BACI</name>
<evidence type="ECO:0000313" key="2">
    <source>
        <dbReference type="Proteomes" id="UP001312865"/>
    </source>
</evidence>
<dbReference type="Pfam" id="PF14165">
    <property type="entry name" value="YtzH"/>
    <property type="match status" value="1"/>
</dbReference>
<dbReference type="EMBL" id="JBBAXC010000016">
    <property type="protein sequence ID" value="MEI5908820.1"/>
    <property type="molecule type" value="Genomic_DNA"/>
</dbReference>
<dbReference type="Proteomes" id="UP001312865">
    <property type="component" value="Unassembled WGS sequence"/>
</dbReference>
<sequence length="92" mass="10729">MPLNQQNQMELLSDILNNHQTDCCGSVAECEQVERLVKSLMVHGNVNSQLQSALEEIYKYSQEGIHTQHLEEHIQSHQDNLKNWVEDMNTYF</sequence>
<reference evidence="1 2" key="1">
    <citation type="journal article" date="2018" name="J. Microbiol.">
        <title>Bacillus spongiae sp. nov., isolated from sponge of Jeju Island.</title>
        <authorList>
            <person name="Lee G.E."/>
            <person name="Im W.T."/>
            <person name="Park J.S."/>
        </authorList>
    </citation>
    <scope>NUCLEOTIDE SEQUENCE [LARGE SCALE GENOMIC DNA]</scope>
    <source>
        <strain evidence="1 2">135PIL107-10</strain>
    </source>
</reference>
<dbReference type="InterPro" id="IPR025547">
    <property type="entry name" value="YtzH"/>
</dbReference>
<gene>
    <name evidence="1" type="ORF">WAK64_17365</name>
</gene>
<protein>
    <submittedName>
        <fullName evidence="1">YtzH-like family protein</fullName>
    </submittedName>
</protein>
<proteinExistence type="predicted"/>
<organism evidence="1 2">
    <name type="scientific">Bacillus spongiae</name>
    <dbReference type="NCBI Taxonomy" id="2683610"/>
    <lineage>
        <taxon>Bacteria</taxon>
        <taxon>Bacillati</taxon>
        <taxon>Bacillota</taxon>
        <taxon>Bacilli</taxon>
        <taxon>Bacillales</taxon>
        <taxon>Bacillaceae</taxon>
        <taxon>Bacillus</taxon>
    </lineage>
</organism>
<keyword evidence="2" id="KW-1185">Reference proteome</keyword>